<keyword evidence="5 10" id="KW-0031">Aminopeptidase</keyword>
<dbReference type="RefSeq" id="WP_205168255.1">
    <property type="nucleotide sequence ID" value="NZ_JAFBDZ010000001.1"/>
</dbReference>
<evidence type="ECO:0000256" key="3">
    <source>
        <dbReference type="ARBA" id="ARBA00001947"/>
    </source>
</evidence>
<comment type="similarity">
    <text evidence="4">Belongs to the peptidase M29 family.</text>
</comment>
<dbReference type="InterPro" id="IPR000787">
    <property type="entry name" value="Peptidase_M29"/>
</dbReference>
<evidence type="ECO:0000256" key="6">
    <source>
        <dbReference type="ARBA" id="ARBA00022670"/>
    </source>
</evidence>
<dbReference type="Proteomes" id="UP001646157">
    <property type="component" value="Unassembled WGS sequence"/>
</dbReference>
<keyword evidence="9" id="KW-0482">Metalloprotease</keyword>
<dbReference type="GO" id="GO:0004177">
    <property type="term" value="F:aminopeptidase activity"/>
    <property type="evidence" value="ECO:0007669"/>
    <property type="project" value="UniProtKB-KW"/>
</dbReference>
<comment type="caution">
    <text evidence="10">The sequence shown here is derived from an EMBL/GenBank/DDBJ whole genome shotgun (WGS) entry which is preliminary data.</text>
</comment>
<sequence length="410" mass="46057">MNTFQVKLSRYADLILQVGLNLQKGQRLIIHAPISASSFVRDITSKAYDLGAKNVIVDYDDEQLRKIKIEKATDEGLKDFPQWKAKGYLEMAKENMALLNLSAPNPEIFQDSDPSRVALVNKTAGEAMKDFRQYISGGRINWLIAAIPTKEWAKTIFPELSTDDAVSKLWEQIFYTTRVDQEDPVPLWKEHISAMNTRADYLNRRKYKTLHYKGPGTDLTIDLHTQTKWLCAEFINDQEVHFVPNLPTEEVFTIPIKTGVNGTVSSTKPLNYGGNLIQNFSLTFKDGKVVDFQAEQGYEVLKNLLSADEGAPYLGEVALVPHDSPISNTGIVFNNTLFDENASCHIALGNALNICVEKGKNMTKEELDNIGFNDSIIHVDFMIGSGELDIEGERTDGTKEPIFRNGNWAF</sequence>
<evidence type="ECO:0000313" key="10">
    <source>
        <dbReference type="EMBL" id="MBM7584062.1"/>
    </source>
</evidence>
<comment type="cofactor">
    <cofactor evidence="1">
        <name>Co(2+)</name>
        <dbReference type="ChEBI" id="CHEBI:48828"/>
    </cofactor>
</comment>
<comment type="cofactor">
    <cofactor evidence="3">
        <name>Zn(2+)</name>
        <dbReference type="ChEBI" id="CHEBI:29105"/>
    </cofactor>
</comment>
<evidence type="ECO:0000256" key="5">
    <source>
        <dbReference type="ARBA" id="ARBA00022438"/>
    </source>
</evidence>
<keyword evidence="8 10" id="KW-0378">Hydrolase</keyword>
<evidence type="ECO:0000256" key="9">
    <source>
        <dbReference type="ARBA" id="ARBA00023049"/>
    </source>
</evidence>
<keyword evidence="7" id="KW-0479">Metal-binding</keyword>
<dbReference type="Pfam" id="PF02073">
    <property type="entry name" value="Peptidase_M29"/>
    <property type="match status" value="1"/>
</dbReference>
<evidence type="ECO:0000256" key="4">
    <source>
        <dbReference type="ARBA" id="ARBA00008236"/>
    </source>
</evidence>
<keyword evidence="6" id="KW-0645">Protease</keyword>
<evidence type="ECO:0000256" key="7">
    <source>
        <dbReference type="ARBA" id="ARBA00022723"/>
    </source>
</evidence>
<evidence type="ECO:0000256" key="8">
    <source>
        <dbReference type="ARBA" id="ARBA00022801"/>
    </source>
</evidence>
<evidence type="ECO:0000256" key="2">
    <source>
        <dbReference type="ARBA" id="ARBA00001946"/>
    </source>
</evidence>
<dbReference type="PANTHER" id="PTHR34448:SF3">
    <property type="entry name" value="AMINOPEPTIDASE AMPS"/>
    <property type="match status" value="1"/>
</dbReference>
<protein>
    <submittedName>
        <fullName evidence="10">Aminopeptidase</fullName>
        <ecNumber evidence="10">3.4.11.-</ecNumber>
    </submittedName>
</protein>
<dbReference type="EC" id="3.4.11.-" evidence="10"/>
<name>A0ABS2N870_9BACI</name>
<evidence type="ECO:0000313" key="11">
    <source>
        <dbReference type="Proteomes" id="UP001646157"/>
    </source>
</evidence>
<gene>
    <name evidence="10" type="ORF">JOC86_000599</name>
</gene>
<evidence type="ECO:0000256" key="1">
    <source>
        <dbReference type="ARBA" id="ARBA00001941"/>
    </source>
</evidence>
<dbReference type="InterPro" id="IPR035097">
    <property type="entry name" value="M29_N-terminal"/>
</dbReference>
<dbReference type="SUPFAM" id="SSF144052">
    <property type="entry name" value="Thermophilic metalloprotease-like"/>
    <property type="match status" value="1"/>
</dbReference>
<dbReference type="Gene3D" id="3.40.1830.10">
    <property type="entry name" value="Thermophilic metalloprotease (M29)"/>
    <property type="match status" value="1"/>
</dbReference>
<reference evidence="10 11" key="1">
    <citation type="submission" date="2021-01" db="EMBL/GenBank/DDBJ databases">
        <title>Genomic Encyclopedia of Type Strains, Phase IV (KMG-IV): sequencing the most valuable type-strain genomes for metagenomic binning, comparative biology and taxonomic classification.</title>
        <authorList>
            <person name="Goeker M."/>
        </authorList>
    </citation>
    <scope>NUCLEOTIDE SEQUENCE [LARGE SCALE GENOMIC DNA]</scope>
    <source>
        <strain evidence="10 11">DSM 24834</strain>
    </source>
</reference>
<dbReference type="PRINTS" id="PR00919">
    <property type="entry name" value="THERMOPTASE"/>
</dbReference>
<dbReference type="EMBL" id="JAFBDZ010000001">
    <property type="protein sequence ID" value="MBM7584062.1"/>
    <property type="molecule type" value="Genomic_DNA"/>
</dbReference>
<organism evidence="10 11">
    <name type="scientific">Rossellomorea pakistanensis</name>
    <dbReference type="NCBI Taxonomy" id="992288"/>
    <lineage>
        <taxon>Bacteria</taxon>
        <taxon>Bacillati</taxon>
        <taxon>Bacillota</taxon>
        <taxon>Bacilli</taxon>
        <taxon>Bacillales</taxon>
        <taxon>Bacillaceae</taxon>
        <taxon>Rossellomorea</taxon>
    </lineage>
</organism>
<keyword evidence="11" id="KW-1185">Reference proteome</keyword>
<dbReference type="InterPro" id="IPR052170">
    <property type="entry name" value="M29_Exopeptidase"/>
</dbReference>
<proteinExistence type="inferred from homology"/>
<comment type="cofactor">
    <cofactor evidence="2">
        <name>Mg(2+)</name>
        <dbReference type="ChEBI" id="CHEBI:18420"/>
    </cofactor>
</comment>
<dbReference type="PANTHER" id="PTHR34448">
    <property type="entry name" value="AMINOPEPTIDASE"/>
    <property type="match status" value="1"/>
</dbReference>
<accession>A0ABS2N870</accession>